<dbReference type="NCBIfam" id="TIGR00048">
    <property type="entry name" value="rRNA_mod_RlmN"/>
    <property type="match status" value="1"/>
</dbReference>
<feature type="binding site" evidence="14">
    <location>
        <position position="206"/>
    </location>
    <ligand>
        <name>[4Fe-4S] cluster</name>
        <dbReference type="ChEBI" id="CHEBI:49883"/>
        <note>4Fe-4S-S-AdoMet</note>
    </ligand>
</feature>
<dbReference type="GO" id="GO:0005737">
    <property type="term" value="C:cytoplasm"/>
    <property type="evidence" value="ECO:0007669"/>
    <property type="project" value="UniProtKB-SubCell"/>
</dbReference>
<comment type="subcellular location">
    <subcellularLocation>
        <location evidence="1 14">Cytoplasm</location>
    </subcellularLocation>
</comment>
<feature type="binding site" evidence="14">
    <location>
        <position position="199"/>
    </location>
    <ligand>
        <name>[4Fe-4S] cluster</name>
        <dbReference type="ChEBI" id="CHEBI:49883"/>
        <note>4Fe-4S-S-AdoMet</note>
    </ligand>
</feature>
<keyword evidence="6 14" id="KW-0489">Methyltransferase</keyword>
<feature type="binding site" evidence="14">
    <location>
        <begin position="317"/>
        <end position="319"/>
    </location>
    <ligand>
        <name>S-adenosyl-L-methionine</name>
        <dbReference type="ChEBI" id="CHEBI:59789"/>
    </ligand>
</feature>
<dbReference type="HAMAP" id="MF_01849">
    <property type="entry name" value="RNA_methyltr_RlmN"/>
    <property type="match status" value="1"/>
</dbReference>
<dbReference type="FunFam" id="3.20.20.70:FF:000008">
    <property type="entry name" value="Dual-specificity RNA methyltransferase RlmN"/>
    <property type="match status" value="1"/>
</dbReference>
<evidence type="ECO:0000256" key="2">
    <source>
        <dbReference type="ARBA" id="ARBA00007544"/>
    </source>
</evidence>
<evidence type="ECO:0000256" key="7">
    <source>
        <dbReference type="ARBA" id="ARBA00022679"/>
    </source>
</evidence>
<keyword evidence="5 14" id="KW-0698">rRNA processing</keyword>
<evidence type="ECO:0000256" key="5">
    <source>
        <dbReference type="ARBA" id="ARBA00022552"/>
    </source>
</evidence>
<evidence type="ECO:0000256" key="1">
    <source>
        <dbReference type="ARBA" id="ARBA00004496"/>
    </source>
</evidence>
<keyword evidence="7 14" id="KW-0808">Transferase</keyword>
<dbReference type="PANTHER" id="PTHR30544:SF5">
    <property type="entry name" value="RADICAL SAM CORE DOMAIN-CONTAINING PROTEIN"/>
    <property type="match status" value="1"/>
</dbReference>
<dbReference type="SUPFAM" id="SSF102114">
    <property type="entry name" value="Radical SAM enzymes"/>
    <property type="match status" value="1"/>
</dbReference>
<gene>
    <name evidence="14" type="primary">rlmN</name>
    <name evidence="16" type="ordered locus">Mesop_0987</name>
</gene>
<reference evidence="16 17" key="1">
    <citation type="submission" date="2010-10" db="EMBL/GenBank/DDBJ databases">
        <title>Complete sequence of Mesorhizobium opportunistum WSM2075.</title>
        <authorList>
            <consortium name="US DOE Joint Genome Institute"/>
            <person name="Lucas S."/>
            <person name="Copeland A."/>
            <person name="Lapidus A."/>
            <person name="Cheng J.-F."/>
            <person name="Bruce D."/>
            <person name="Goodwin L."/>
            <person name="Pitluck S."/>
            <person name="Chertkov O."/>
            <person name="Misra M."/>
            <person name="Detter J.C."/>
            <person name="Han C."/>
            <person name="Tapia R."/>
            <person name="Land M."/>
            <person name="Hauser L."/>
            <person name="Kyrpides N."/>
            <person name="Ovchinnikova G."/>
            <person name="Mavrommatis K.M."/>
            <person name="Tiwari R.P."/>
            <person name="Howieson J.G."/>
            <person name="O'Hara G.W."/>
            <person name="Nandasena K.G."/>
            <person name="Woyke T."/>
        </authorList>
    </citation>
    <scope>NUCLEOTIDE SEQUENCE [LARGE SCALE GENOMIC DNA]</scope>
    <source>
        <strain evidence="17">LMG 24607 / HAMBI 3007 / WSM2075</strain>
    </source>
</reference>
<evidence type="ECO:0000256" key="13">
    <source>
        <dbReference type="ARBA" id="ARBA00023157"/>
    </source>
</evidence>
<evidence type="ECO:0000256" key="9">
    <source>
        <dbReference type="ARBA" id="ARBA00022694"/>
    </source>
</evidence>
<dbReference type="GO" id="GO:0030488">
    <property type="term" value="P:tRNA methylation"/>
    <property type="evidence" value="ECO:0007669"/>
    <property type="project" value="UniProtKB-UniRule"/>
</dbReference>
<dbReference type="Gene3D" id="3.20.20.70">
    <property type="entry name" value="Aldolase class I"/>
    <property type="match status" value="1"/>
</dbReference>
<comment type="similarity">
    <text evidence="2 14">Belongs to the radical SAM superfamily. RlmN family.</text>
</comment>
<comment type="cofactor">
    <cofactor evidence="14">
        <name>[4Fe-4S] cluster</name>
        <dbReference type="ChEBI" id="CHEBI:49883"/>
    </cofactor>
    <text evidence="14">Binds 1 [4Fe-4S] cluster. The cluster is coordinated with 3 cysteines and an exchangeable S-adenosyl-L-methionine.</text>
</comment>
<name>F7YB67_MESOW</name>
<organism evidence="16 17">
    <name type="scientific">Mesorhizobium opportunistum (strain LMG 24607 / HAMBI 3007 / WSM2075)</name>
    <dbReference type="NCBI Taxonomy" id="536019"/>
    <lineage>
        <taxon>Bacteria</taxon>
        <taxon>Pseudomonadati</taxon>
        <taxon>Pseudomonadota</taxon>
        <taxon>Alphaproteobacteria</taxon>
        <taxon>Hyphomicrobiales</taxon>
        <taxon>Phyllobacteriaceae</taxon>
        <taxon>Mesorhizobium</taxon>
    </lineage>
</organism>
<dbReference type="AlphaFoldDB" id="F7YB67"/>
<dbReference type="Gene3D" id="1.10.150.530">
    <property type="match status" value="1"/>
</dbReference>
<dbReference type="GO" id="GO:0046872">
    <property type="term" value="F:metal ion binding"/>
    <property type="evidence" value="ECO:0007669"/>
    <property type="project" value="UniProtKB-KW"/>
</dbReference>
<proteinExistence type="inferred from homology"/>
<dbReference type="Pfam" id="PF21016">
    <property type="entry name" value="RlmN_N"/>
    <property type="match status" value="1"/>
</dbReference>
<dbReference type="CDD" id="cd01335">
    <property type="entry name" value="Radical_SAM"/>
    <property type="match status" value="1"/>
</dbReference>
<evidence type="ECO:0000259" key="15">
    <source>
        <dbReference type="PROSITE" id="PS51918"/>
    </source>
</evidence>
<dbReference type="KEGG" id="mop:Mesop_0987"/>
<comment type="catalytic activity">
    <reaction evidence="14">
        <text>adenosine(37) in tRNA + 2 reduced [2Fe-2S]-[ferredoxin] + 2 S-adenosyl-L-methionine = 2-methyladenosine(37) in tRNA + 5'-deoxyadenosine + L-methionine + 2 oxidized [2Fe-2S]-[ferredoxin] + S-adenosyl-L-homocysteine</text>
        <dbReference type="Rhea" id="RHEA:43332"/>
        <dbReference type="Rhea" id="RHEA-COMP:10000"/>
        <dbReference type="Rhea" id="RHEA-COMP:10001"/>
        <dbReference type="Rhea" id="RHEA-COMP:10162"/>
        <dbReference type="Rhea" id="RHEA-COMP:10485"/>
        <dbReference type="ChEBI" id="CHEBI:17319"/>
        <dbReference type="ChEBI" id="CHEBI:33737"/>
        <dbReference type="ChEBI" id="CHEBI:33738"/>
        <dbReference type="ChEBI" id="CHEBI:57844"/>
        <dbReference type="ChEBI" id="CHEBI:57856"/>
        <dbReference type="ChEBI" id="CHEBI:59789"/>
        <dbReference type="ChEBI" id="CHEBI:74411"/>
        <dbReference type="ChEBI" id="CHEBI:74497"/>
        <dbReference type="EC" id="2.1.1.192"/>
    </reaction>
</comment>
<feature type="binding site" evidence="14">
    <location>
        <position position="203"/>
    </location>
    <ligand>
        <name>[4Fe-4S] cluster</name>
        <dbReference type="ChEBI" id="CHEBI:49883"/>
        <note>4Fe-4S-S-AdoMet</note>
    </ligand>
</feature>
<keyword evidence="8 14" id="KW-0949">S-adenosyl-L-methionine</keyword>
<dbReference type="EC" id="2.1.1.192" evidence="14"/>
<dbReference type="InterPro" id="IPR004383">
    <property type="entry name" value="rRNA_lsu_MTrfase_RlmN/Cfr"/>
</dbReference>
<dbReference type="InterPro" id="IPR040072">
    <property type="entry name" value="Methyltransferase_A"/>
</dbReference>
<evidence type="ECO:0000256" key="12">
    <source>
        <dbReference type="ARBA" id="ARBA00023014"/>
    </source>
</evidence>
<dbReference type="HOGENOM" id="CLU_029101_0_0_5"/>
<dbReference type="STRING" id="536019.Mesop_0987"/>
<evidence type="ECO:0000313" key="17">
    <source>
        <dbReference type="Proteomes" id="UP000001623"/>
    </source>
</evidence>
<keyword evidence="3 14" id="KW-0004">4Fe-4S</keyword>
<dbReference type="InterPro" id="IPR007197">
    <property type="entry name" value="rSAM"/>
</dbReference>
<dbReference type="GO" id="GO:0070475">
    <property type="term" value="P:rRNA base methylation"/>
    <property type="evidence" value="ECO:0007669"/>
    <property type="project" value="UniProtKB-UniRule"/>
</dbReference>
<dbReference type="Pfam" id="PF04055">
    <property type="entry name" value="Radical_SAM"/>
    <property type="match status" value="1"/>
</dbReference>
<keyword evidence="10 14" id="KW-0479">Metal-binding</keyword>
<keyword evidence="9 14" id="KW-0819">tRNA processing</keyword>
<keyword evidence="4 14" id="KW-0963">Cytoplasm</keyword>
<dbReference type="GO" id="GO:0002935">
    <property type="term" value="F:tRNA (adenine(37)-C2)-methyltransferase activity"/>
    <property type="evidence" value="ECO:0007669"/>
    <property type="project" value="UniProtKB-UniRule"/>
</dbReference>
<dbReference type="eggNOG" id="COG0820">
    <property type="taxonomic scope" value="Bacteria"/>
</dbReference>
<dbReference type="GO" id="GO:0051539">
    <property type="term" value="F:4 iron, 4 sulfur cluster binding"/>
    <property type="evidence" value="ECO:0007669"/>
    <property type="project" value="UniProtKB-UniRule"/>
</dbReference>
<dbReference type="SFLD" id="SFLDG01062">
    <property type="entry name" value="methyltransferase_(Class_A)"/>
    <property type="match status" value="1"/>
</dbReference>
<evidence type="ECO:0000256" key="14">
    <source>
        <dbReference type="HAMAP-Rule" id="MF_01849"/>
    </source>
</evidence>
<feature type="active site" description="Proton acceptor" evidence="14">
    <location>
        <position position="179"/>
    </location>
</feature>
<accession>F7YB67</accession>
<dbReference type="PANTHER" id="PTHR30544">
    <property type="entry name" value="23S RRNA METHYLTRANSFERASE"/>
    <property type="match status" value="1"/>
</dbReference>
<evidence type="ECO:0000256" key="8">
    <source>
        <dbReference type="ARBA" id="ARBA00022691"/>
    </source>
</evidence>
<comment type="function">
    <text evidence="14">Specifically methylates position 2 of adenine 2503 in 23S rRNA and position 2 of adenine 37 in tRNAs. m2A2503 modification seems to play a crucial role in the proofreading step occurring at the peptidyl transferase center and thus would serve to optimize ribosomal fidelity.</text>
</comment>
<dbReference type="GO" id="GO:0019843">
    <property type="term" value="F:rRNA binding"/>
    <property type="evidence" value="ECO:0007669"/>
    <property type="project" value="UniProtKB-UniRule"/>
</dbReference>
<evidence type="ECO:0000256" key="10">
    <source>
        <dbReference type="ARBA" id="ARBA00022723"/>
    </source>
</evidence>
<evidence type="ECO:0000256" key="6">
    <source>
        <dbReference type="ARBA" id="ARBA00022603"/>
    </source>
</evidence>
<evidence type="ECO:0000256" key="4">
    <source>
        <dbReference type="ARBA" id="ARBA00022490"/>
    </source>
</evidence>
<comment type="miscellaneous">
    <text evidence="14">Reaction proceeds by a ping-pong mechanism involving intermediate methylation of a conserved cysteine residue.</text>
</comment>
<comment type="catalytic activity">
    <reaction evidence="14">
        <text>adenosine(2503) in 23S rRNA + 2 reduced [2Fe-2S]-[ferredoxin] + 2 S-adenosyl-L-methionine = 2-methyladenosine(2503) in 23S rRNA + 5'-deoxyadenosine + L-methionine + 2 oxidized [2Fe-2S]-[ferredoxin] + S-adenosyl-L-homocysteine</text>
        <dbReference type="Rhea" id="RHEA:42916"/>
        <dbReference type="Rhea" id="RHEA-COMP:10000"/>
        <dbReference type="Rhea" id="RHEA-COMP:10001"/>
        <dbReference type="Rhea" id="RHEA-COMP:10152"/>
        <dbReference type="Rhea" id="RHEA-COMP:10282"/>
        <dbReference type="ChEBI" id="CHEBI:17319"/>
        <dbReference type="ChEBI" id="CHEBI:33737"/>
        <dbReference type="ChEBI" id="CHEBI:33738"/>
        <dbReference type="ChEBI" id="CHEBI:57844"/>
        <dbReference type="ChEBI" id="CHEBI:57856"/>
        <dbReference type="ChEBI" id="CHEBI:59789"/>
        <dbReference type="ChEBI" id="CHEBI:74411"/>
        <dbReference type="ChEBI" id="CHEBI:74497"/>
        <dbReference type="EC" id="2.1.1.192"/>
    </reaction>
</comment>
<keyword evidence="11 14" id="KW-0408">Iron</keyword>
<dbReference type="GO" id="GO:0000049">
    <property type="term" value="F:tRNA binding"/>
    <property type="evidence" value="ECO:0007669"/>
    <property type="project" value="UniProtKB-UniRule"/>
</dbReference>
<dbReference type="InterPro" id="IPR027492">
    <property type="entry name" value="RNA_MTrfase_RlmN"/>
</dbReference>
<dbReference type="InterPro" id="IPR013785">
    <property type="entry name" value="Aldolase_TIM"/>
</dbReference>
<evidence type="ECO:0000256" key="11">
    <source>
        <dbReference type="ARBA" id="ARBA00023004"/>
    </source>
</evidence>
<keyword evidence="12 14" id="KW-0411">Iron-sulfur</keyword>
<dbReference type="GO" id="GO:0070040">
    <property type="term" value="F:rRNA (adenine(2503)-C2-)-methyltransferase activity"/>
    <property type="evidence" value="ECO:0007669"/>
    <property type="project" value="UniProtKB-UniRule"/>
</dbReference>
<dbReference type="InterPro" id="IPR048641">
    <property type="entry name" value="RlmN_N"/>
</dbReference>
<keyword evidence="13 14" id="KW-1015">Disulfide bond</keyword>
<dbReference type="PROSITE" id="PS51918">
    <property type="entry name" value="RADICAL_SAM"/>
    <property type="match status" value="1"/>
</dbReference>
<dbReference type="SFLD" id="SFLDS00029">
    <property type="entry name" value="Radical_SAM"/>
    <property type="match status" value="1"/>
</dbReference>
<feature type="binding site" evidence="14">
    <location>
        <begin position="263"/>
        <end position="264"/>
    </location>
    <ligand>
        <name>S-adenosyl-L-methionine</name>
        <dbReference type="ChEBI" id="CHEBI:59789"/>
    </ligand>
</feature>
<feature type="binding site" evidence="14">
    <location>
        <position position="394"/>
    </location>
    <ligand>
        <name>S-adenosyl-L-methionine</name>
        <dbReference type="ChEBI" id="CHEBI:59789"/>
    </ligand>
</feature>
<dbReference type="Proteomes" id="UP000001623">
    <property type="component" value="Chromosome"/>
</dbReference>
<feature type="active site" description="S-methylcysteine intermediate" evidence="14">
    <location>
        <position position="437"/>
    </location>
</feature>
<evidence type="ECO:0000313" key="16">
    <source>
        <dbReference type="EMBL" id="AEH85473.1"/>
    </source>
</evidence>
<dbReference type="SFLD" id="SFLDF00275">
    <property type="entry name" value="adenosine_C2_methyltransferase"/>
    <property type="match status" value="1"/>
</dbReference>
<evidence type="ECO:0000256" key="3">
    <source>
        <dbReference type="ARBA" id="ARBA00022485"/>
    </source>
</evidence>
<protein>
    <recommendedName>
        <fullName evidence="14">Dual-specificity RNA methyltransferase RlmN</fullName>
        <ecNumber evidence="14">2.1.1.192</ecNumber>
    </recommendedName>
    <alternativeName>
        <fullName evidence="14">23S rRNA (adenine(2503)-C(2))-methyltransferase</fullName>
    </alternativeName>
    <alternativeName>
        <fullName evidence="14">23S rRNA m2A2503 methyltransferase</fullName>
    </alternativeName>
    <alternativeName>
        <fullName evidence="14">Ribosomal RNA large subunit methyltransferase N</fullName>
    </alternativeName>
    <alternativeName>
        <fullName evidence="14">tRNA (adenine(37)-C(2))-methyltransferase</fullName>
    </alternativeName>
    <alternativeName>
        <fullName evidence="14">tRNA m2A37 methyltransferase</fullName>
    </alternativeName>
</protein>
<dbReference type="InterPro" id="IPR058240">
    <property type="entry name" value="rSAM_sf"/>
</dbReference>
<sequence>MGSSVDQNLHDRDTAGTKTLCAIRHDSALNLCYAPRFTSGTMSEHWPQTAYICETMTLSFDLTAEGARDALRARASSAEKPSLIGLTRAELGEALVASGIVPERQAKMRAQQLWHWMYVRGVSDFAGMFNISKDLRAELDKHFTVARPEIVEEQISADGTRKWLFRFPPRGAGRPVEIETVYIPEEGRGTLCISSQVGCTLTCSFCHTGTQKLVRNLTAEEILAQLLTARDRLGDFPDRDTPDGAIVPAEGRKVSNIVMMGMGEPLYNFEAVKKALLIASDGDGLSLSKRRITLSTSGVVPEIFRTGEEIGVMLAISLHATNDDLRDLLVPINKKYPLKDLIAACRAYPGLSNARRITFEYVMLKDVNDSIEDAKGLIKLLKGIPAKINLIPFNPWPGTNYQCSDWETIEKFADYINNAGYASPIRTPRGRDILAACGQLKSESERMRKVDRLALEAMMIAGHGEA</sequence>
<feature type="domain" description="Radical SAM core" evidence="15">
    <location>
        <begin position="185"/>
        <end position="434"/>
    </location>
</feature>
<dbReference type="EMBL" id="CP002279">
    <property type="protein sequence ID" value="AEH85473.1"/>
    <property type="molecule type" value="Genomic_DNA"/>
</dbReference>
<comment type="caution">
    <text evidence="14">Lacks conserved residue(s) required for the propagation of feature annotation.</text>
</comment>
<feature type="binding site" evidence="14">
    <location>
        <position position="295"/>
    </location>
    <ligand>
        <name>S-adenosyl-L-methionine</name>
        <dbReference type="ChEBI" id="CHEBI:59789"/>
    </ligand>
</feature>